<dbReference type="PROSITE" id="PS51192">
    <property type="entry name" value="HELICASE_ATP_BIND_1"/>
    <property type="match status" value="1"/>
</dbReference>
<dbReference type="InterPro" id="IPR000330">
    <property type="entry name" value="SNF2_N"/>
</dbReference>
<evidence type="ECO:0000313" key="8">
    <source>
        <dbReference type="Proteomes" id="UP000827549"/>
    </source>
</evidence>
<dbReference type="Pfam" id="PF23615">
    <property type="entry name" value="Chromo_MIT1"/>
    <property type="match status" value="1"/>
</dbReference>
<dbReference type="InterPro" id="IPR016197">
    <property type="entry name" value="Chromo-like_dom_sf"/>
</dbReference>
<keyword evidence="3" id="KW-0067">ATP-binding</keyword>
<dbReference type="PANTHER" id="PTHR45623:SF17">
    <property type="entry name" value="CHROMODOMAIN-HELICASE-DNA-BINDING PROTEIN 3-RELATED"/>
    <property type="match status" value="1"/>
</dbReference>
<organism evidence="7 8">
    <name type="scientific">Vanrija pseudolonga</name>
    <dbReference type="NCBI Taxonomy" id="143232"/>
    <lineage>
        <taxon>Eukaryota</taxon>
        <taxon>Fungi</taxon>
        <taxon>Dikarya</taxon>
        <taxon>Basidiomycota</taxon>
        <taxon>Agaricomycotina</taxon>
        <taxon>Tremellomycetes</taxon>
        <taxon>Trichosporonales</taxon>
        <taxon>Trichosporonaceae</taxon>
        <taxon>Vanrija</taxon>
    </lineage>
</organism>
<feature type="compositionally biased region" description="Basic residues" evidence="5">
    <location>
        <begin position="138"/>
        <end position="148"/>
    </location>
</feature>
<dbReference type="GO" id="GO:0003677">
    <property type="term" value="F:DNA binding"/>
    <property type="evidence" value="ECO:0007669"/>
    <property type="project" value="TreeGrafter"/>
</dbReference>
<evidence type="ECO:0000256" key="5">
    <source>
        <dbReference type="SAM" id="MobiDB-lite"/>
    </source>
</evidence>
<feature type="compositionally biased region" description="Basic residues" evidence="5">
    <location>
        <begin position="510"/>
        <end position="520"/>
    </location>
</feature>
<dbReference type="GO" id="GO:0042393">
    <property type="term" value="F:histone binding"/>
    <property type="evidence" value="ECO:0007669"/>
    <property type="project" value="TreeGrafter"/>
</dbReference>
<sequence>MLAEGVRSLIHQSPIRDDSESEASDDPRARKRARESKKTRTAAAPAKKPKPKAKVPQTHRELSSASTASYHPTQKEWESEGENELDNEDDIYELESSSDDSPKASPLPTSRKILARHRQVCERCHNGPADELLEKALKKKKKGMAPRRRKDDDDDWDMSEEERARIMMGWLECERCTVSWHWGCLKPNQRKDILHAFRTKNPDAPRRRNIEIHESATFLCESCETTPECFVCHHSRLPEEKAQKPHPLANGTTSTMANGGGTDEPIVIDSDDDAGGGNSAPPPPSTPDEPPKPVNAGPVEDPFRPDGLRHSKPAPLIFRCFRCKLGVHYEHLKSPFPDGDKFALPSLAHVYQTTSAQGSAWYCHQCREWNYKVESIIAWRPWPANATEPELEEDEVPLYRDPLPREYLVKFEGRSFRHVVWAPHPWVYKVSPPKLKNFVEKGPALNLITDETLATFGDTMEAPTIANVLEASERDKKHHGVPPDPEAAESLPIAWSTVDRVIDAMLLPPKKRKGKGKAKSNGRVIESDSESEESDWEPVNGKEPPIEKAVEIERWESMAGRKLSEDDVDEVATLVTWFLAKWDDLQYDQSCWDTPPPVDSELYPAFKHALKRYLAARRVKIPVLNDKQIKARERLARTSRAPPNEQPECVVGGTLMPFQIEGFQWLTYKHLKRESCILADDMGLGKTIQVASFLGHLGSEDFGIYPALVIVPNSTITNWVREFEKWVPHLRVVPYYGVASSRKVVSKFELYHKGAQNKAAGLKAHVVLTTYDMITSSEFAVFSRMPRWEVVIVDEGQRLKSNSSLIFNRLKTLNSVHRILLTGTPLNNNLREIFNLLNFLDPESFRYLEELEERFENLTESLILELHEMIKPYILRRVKADVLKLPPKVEIIVPISLTPAQKVLNKRILHRHKEAINNIMKQRKKKKAQAAKAKGKGKEVANGDALPNGTAAVNGTKEGDDGEGGKDGEGSKDGGAAPNGDNEGGEAGPSQTAPERRTRDSVQPSEVIEVD</sequence>
<proteinExistence type="predicted"/>
<dbReference type="InterPro" id="IPR056616">
    <property type="entry name" value="Chromo_MIT1"/>
</dbReference>
<evidence type="ECO:0000259" key="6">
    <source>
        <dbReference type="PROSITE" id="PS51192"/>
    </source>
</evidence>
<dbReference type="InterPro" id="IPR014001">
    <property type="entry name" value="Helicase_ATP-bd"/>
</dbReference>
<dbReference type="GO" id="GO:0003682">
    <property type="term" value="F:chromatin binding"/>
    <property type="evidence" value="ECO:0007669"/>
    <property type="project" value="TreeGrafter"/>
</dbReference>
<dbReference type="AlphaFoldDB" id="A0AAF0Y1H2"/>
<dbReference type="GeneID" id="87804398"/>
<dbReference type="SUPFAM" id="SSF52540">
    <property type="entry name" value="P-loop containing nucleoside triphosphate hydrolases"/>
    <property type="match status" value="1"/>
</dbReference>
<protein>
    <submittedName>
        <fullName evidence="7">Chromodomain-helicase-DNA-binding protein 4</fullName>
    </submittedName>
</protein>
<dbReference type="GO" id="GO:0005524">
    <property type="term" value="F:ATP binding"/>
    <property type="evidence" value="ECO:0007669"/>
    <property type="project" value="UniProtKB-KW"/>
</dbReference>
<dbReference type="InterPro" id="IPR027417">
    <property type="entry name" value="P-loop_NTPase"/>
</dbReference>
<dbReference type="PANTHER" id="PTHR45623">
    <property type="entry name" value="CHROMODOMAIN-HELICASE-DNA-BINDING PROTEIN 3-RELATED-RELATED"/>
    <property type="match status" value="1"/>
</dbReference>
<evidence type="ECO:0000256" key="2">
    <source>
        <dbReference type="ARBA" id="ARBA00022741"/>
    </source>
</evidence>
<dbReference type="GO" id="GO:0140658">
    <property type="term" value="F:ATP-dependent chromatin remodeler activity"/>
    <property type="evidence" value="ECO:0007669"/>
    <property type="project" value="TreeGrafter"/>
</dbReference>
<gene>
    <name evidence="7" type="primary">Chd4</name>
    <name evidence="7" type="ORF">LOC62_01G001141</name>
</gene>
<dbReference type="SUPFAM" id="SSF54160">
    <property type="entry name" value="Chromo domain-like"/>
    <property type="match status" value="1"/>
</dbReference>
<evidence type="ECO:0000313" key="7">
    <source>
        <dbReference type="EMBL" id="WOO77567.1"/>
    </source>
</evidence>
<keyword evidence="8" id="KW-1185">Reference proteome</keyword>
<dbReference type="Pfam" id="PF00176">
    <property type="entry name" value="SNF2-rel_dom"/>
    <property type="match status" value="1"/>
</dbReference>
<evidence type="ECO:0000256" key="3">
    <source>
        <dbReference type="ARBA" id="ARBA00022840"/>
    </source>
</evidence>
<dbReference type="Proteomes" id="UP000827549">
    <property type="component" value="Chromosome 1"/>
</dbReference>
<dbReference type="GO" id="GO:0005634">
    <property type="term" value="C:nucleus"/>
    <property type="evidence" value="ECO:0007669"/>
    <property type="project" value="UniProtKB-SubCell"/>
</dbReference>
<reference evidence="7" key="1">
    <citation type="submission" date="2023-10" db="EMBL/GenBank/DDBJ databases">
        <authorList>
            <person name="Noh H."/>
        </authorList>
    </citation>
    <scope>NUCLEOTIDE SEQUENCE</scope>
    <source>
        <strain evidence="7">DUCC4014</strain>
    </source>
</reference>
<comment type="subcellular location">
    <subcellularLocation>
        <location evidence="1">Nucleus</location>
    </subcellularLocation>
</comment>
<keyword evidence="2" id="KW-0547">Nucleotide-binding</keyword>
<keyword evidence="4" id="KW-0539">Nucleus</keyword>
<feature type="region of interest" description="Disordered" evidence="5">
    <location>
        <begin position="241"/>
        <end position="308"/>
    </location>
</feature>
<accession>A0AAF0Y1H2</accession>
<evidence type="ECO:0000256" key="1">
    <source>
        <dbReference type="ARBA" id="ARBA00004123"/>
    </source>
</evidence>
<feature type="compositionally biased region" description="Acidic residues" evidence="5">
    <location>
        <begin position="527"/>
        <end position="536"/>
    </location>
</feature>
<feature type="compositionally biased region" description="Acidic residues" evidence="5">
    <location>
        <begin position="79"/>
        <end position="98"/>
    </location>
</feature>
<feature type="region of interest" description="Disordered" evidence="5">
    <location>
        <begin position="927"/>
        <end position="1011"/>
    </location>
</feature>
<feature type="domain" description="Helicase ATP-binding" evidence="6">
    <location>
        <begin position="667"/>
        <end position="843"/>
    </location>
</feature>
<dbReference type="GO" id="GO:0000785">
    <property type="term" value="C:chromatin"/>
    <property type="evidence" value="ECO:0007669"/>
    <property type="project" value="TreeGrafter"/>
</dbReference>
<feature type="compositionally biased region" description="Polar residues" evidence="5">
    <location>
        <begin position="63"/>
        <end position="72"/>
    </location>
</feature>
<feature type="compositionally biased region" description="Basic residues" evidence="5">
    <location>
        <begin position="29"/>
        <end position="40"/>
    </location>
</feature>
<name>A0AAF0Y1H2_9TREE</name>
<feature type="compositionally biased region" description="Basic and acidic residues" evidence="5">
    <location>
        <begin position="957"/>
        <end position="972"/>
    </location>
</feature>
<dbReference type="Gene3D" id="3.40.50.10810">
    <property type="entry name" value="Tandem AAA-ATPase domain"/>
    <property type="match status" value="1"/>
</dbReference>
<evidence type="ECO:0000256" key="4">
    <source>
        <dbReference type="ARBA" id="ARBA00023242"/>
    </source>
</evidence>
<dbReference type="SMART" id="SM00487">
    <property type="entry name" value="DEXDc"/>
    <property type="match status" value="1"/>
</dbReference>
<dbReference type="EMBL" id="CP086714">
    <property type="protein sequence ID" value="WOO77567.1"/>
    <property type="molecule type" value="Genomic_DNA"/>
</dbReference>
<feature type="region of interest" description="Disordered" evidence="5">
    <location>
        <begin position="138"/>
        <end position="157"/>
    </location>
</feature>
<feature type="region of interest" description="Disordered" evidence="5">
    <location>
        <begin position="1"/>
        <end position="108"/>
    </location>
</feature>
<dbReference type="RefSeq" id="XP_062623599.1">
    <property type="nucleotide sequence ID" value="XM_062767615.1"/>
</dbReference>
<feature type="region of interest" description="Disordered" evidence="5">
    <location>
        <begin position="510"/>
        <end position="544"/>
    </location>
</feature>
<dbReference type="GO" id="GO:0016887">
    <property type="term" value="F:ATP hydrolysis activity"/>
    <property type="evidence" value="ECO:0007669"/>
    <property type="project" value="TreeGrafter"/>
</dbReference>
<dbReference type="InterPro" id="IPR038718">
    <property type="entry name" value="SNF2-like_sf"/>
</dbReference>